<dbReference type="InterPro" id="IPR017896">
    <property type="entry name" value="4Fe4S_Fe-S-bd"/>
</dbReference>
<dbReference type="RefSeq" id="WP_021589736.1">
    <property type="nucleotide sequence ID" value="NZ_AWEY01000026.1"/>
</dbReference>
<dbReference type="PANTHER" id="PTHR43687:SF1">
    <property type="entry name" value="FERREDOXIN III"/>
    <property type="match status" value="1"/>
</dbReference>
<dbReference type="PROSITE" id="PS51379">
    <property type="entry name" value="4FE4S_FER_2"/>
    <property type="match status" value="2"/>
</dbReference>
<keyword evidence="2" id="KW-0479">Metal-binding</keyword>
<dbReference type="PROSITE" id="PS00198">
    <property type="entry name" value="4FE4S_FER_1"/>
    <property type="match status" value="2"/>
</dbReference>
<name>U2P4V1_9BACT</name>
<keyword evidence="7" id="KW-1185">Reference proteome</keyword>
<keyword evidence="3" id="KW-0408">Iron</keyword>
<dbReference type="EMBL" id="AWEY01000026">
    <property type="protein sequence ID" value="ERK39191.1"/>
    <property type="molecule type" value="Genomic_DNA"/>
</dbReference>
<organism evidence="6 7">
    <name type="scientific">Segatella baroniae F0067</name>
    <dbReference type="NCBI Taxonomy" id="1115809"/>
    <lineage>
        <taxon>Bacteria</taxon>
        <taxon>Pseudomonadati</taxon>
        <taxon>Bacteroidota</taxon>
        <taxon>Bacteroidia</taxon>
        <taxon>Bacteroidales</taxon>
        <taxon>Prevotellaceae</taxon>
        <taxon>Segatella</taxon>
    </lineage>
</organism>
<dbReference type="SUPFAM" id="SSF54862">
    <property type="entry name" value="4Fe-4S ferredoxins"/>
    <property type="match status" value="1"/>
</dbReference>
<keyword evidence="4" id="KW-0411">Iron-sulfur</keyword>
<feature type="domain" description="4Fe-4S ferredoxin-type" evidence="5">
    <location>
        <begin position="6"/>
        <end position="35"/>
    </location>
</feature>
<evidence type="ECO:0000256" key="2">
    <source>
        <dbReference type="ARBA" id="ARBA00022723"/>
    </source>
</evidence>
<evidence type="ECO:0000256" key="3">
    <source>
        <dbReference type="ARBA" id="ARBA00023004"/>
    </source>
</evidence>
<dbReference type="PATRIC" id="fig|1115809.3.peg.1420"/>
<dbReference type="PANTHER" id="PTHR43687">
    <property type="entry name" value="ADENYLYLSULFATE REDUCTASE, BETA SUBUNIT"/>
    <property type="match status" value="1"/>
</dbReference>
<dbReference type="Proteomes" id="UP000016648">
    <property type="component" value="Unassembled WGS sequence"/>
</dbReference>
<gene>
    <name evidence="6" type="ORF">HMPREF9135_1929</name>
</gene>
<dbReference type="GO" id="GO:0051539">
    <property type="term" value="F:4 iron, 4 sulfur cluster binding"/>
    <property type="evidence" value="ECO:0007669"/>
    <property type="project" value="UniProtKB-KW"/>
</dbReference>
<dbReference type="InterPro" id="IPR017900">
    <property type="entry name" value="4Fe4S_Fe_S_CS"/>
</dbReference>
<evidence type="ECO:0000313" key="7">
    <source>
        <dbReference type="Proteomes" id="UP000016648"/>
    </source>
</evidence>
<sequence length="80" mass="8495">MGKIKGAIVVNTDRCKGCGLCAVACPQDVIVMADKKVNVHGYPYVEPGSNADRCVGCSACAIVCPDGCITVYRKRMEDQV</sequence>
<comment type="caution">
    <text evidence="6">The sequence shown here is derived from an EMBL/GenBank/DDBJ whole genome shotgun (WGS) entry which is preliminary data.</text>
</comment>
<reference evidence="6 7" key="1">
    <citation type="submission" date="2013-08" db="EMBL/GenBank/DDBJ databases">
        <authorList>
            <person name="Durkin A.S."/>
            <person name="Haft D.R."/>
            <person name="McCorrison J."/>
            <person name="Torralba M."/>
            <person name="Gillis M."/>
            <person name="Haft D.H."/>
            <person name="Methe B."/>
            <person name="Sutton G."/>
            <person name="Nelson K.E."/>
        </authorList>
    </citation>
    <scope>NUCLEOTIDE SEQUENCE [LARGE SCALE GENOMIC DNA]</scope>
    <source>
        <strain evidence="6 7">F0067</strain>
    </source>
</reference>
<dbReference type="Gene3D" id="3.30.70.20">
    <property type="match status" value="1"/>
</dbReference>
<proteinExistence type="predicted"/>
<evidence type="ECO:0000259" key="5">
    <source>
        <dbReference type="PROSITE" id="PS51379"/>
    </source>
</evidence>
<feature type="domain" description="4Fe-4S ferredoxin-type" evidence="5">
    <location>
        <begin position="45"/>
        <end position="74"/>
    </location>
</feature>
<evidence type="ECO:0000256" key="1">
    <source>
        <dbReference type="ARBA" id="ARBA00022485"/>
    </source>
</evidence>
<protein>
    <submittedName>
        <fullName evidence="6">4Fe-4S binding domain protein</fullName>
    </submittedName>
</protein>
<dbReference type="Pfam" id="PF12838">
    <property type="entry name" value="Fer4_7"/>
    <property type="match status" value="1"/>
</dbReference>
<accession>U2P4V1</accession>
<keyword evidence="1" id="KW-0004">4Fe-4S</keyword>
<evidence type="ECO:0000256" key="4">
    <source>
        <dbReference type="ARBA" id="ARBA00023014"/>
    </source>
</evidence>
<evidence type="ECO:0000313" key="6">
    <source>
        <dbReference type="EMBL" id="ERK39191.1"/>
    </source>
</evidence>
<dbReference type="InterPro" id="IPR050572">
    <property type="entry name" value="Fe-S_Ferredoxin"/>
</dbReference>
<dbReference type="Gene3D" id="3.30.70.3270">
    <property type="match status" value="1"/>
</dbReference>
<dbReference type="AlphaFoldDB" id="U2P4V1"/>
<dbReference type="GO" id="GO:0046872">
    <property type="term" value="F:metal ion binding"/>
    <property type="evidence" value="ECO:0007669"/>
    <property type="project" value="UniProtKB-KW"/>
</dbReference>